<organism evidence="1 2">
    <name type="scientific">Streblomastix strix</name>
    <dbReference type="NCBI Taxonomy" id="222440"/>
    <lineage>
        <taxon>Eukaryota</taxon>
        <taxon>Metamonada</taxon>
        <taxon>Preaxostyla</taxon>
        <taxon>Oxymonadida</taxon>
        <taxon>Streblomastigidae</taxon>
        <taxon>Streblomastix</taxon>
    </lineage>
</organism>
<sequence>MWVNRSLRTDLGWWNKSIAINRPVPLRNTPPEGVLTTDATVEQWNVTLITINTGREIQQSETWSPRWRQASSNQQETAAIYLALYRMEKEFICCKISNLRIQSDNSSAMFKLNRIAAVPALASLINMIFEQMRFERCPQSGVPAAERFSVFIDYIISFELAFDDIEFNLYLICYFDFSIGAEENSDNDDEESFMEICSLSNPFQSKL</sequence>
<dbReference type="EMBL" id="SNRW01001527">
    <property type="protein sequence ID" value="KAA6396060.1"/>
    <property type="molecule type" value="Genomic_DNA"/>
</dbReference>
<evidence type="ECO:0000313" key="1">
    <source>
        <dbReference type="EMBL" id="KAA6396060.1"/>
    </source>
</evidence>
<gene>
    <name evidence="1" type="ORF">EZS28_008411</name>
</gene>
<dbReference type="Proteomes" id="UP000324800">
    <property type="component" value="Unassembled WGS sequence"/>
</dbReference>
<name>A0A5J4WM53_9EUKA</name>
<comment type="caution">
    <text evidence="1">The sequence shown here is derived from an EMBL/GenBank/DDBJ whole genome shotgun (WGS) entry which is preliminary data.</text>
</comment>
<dbReference type="AlphaFoldDB" id="A0A5J4WM53"/>
<evidence type="ECO:0008006" key="3">
    <source>
        <dbReference type="Google" id="ProtNLM"/>
    </source>
</evidence>
<accession>A0A5J4WM53</accession>
<reference evidence="1 2" key="1">
    <citation type="submission" date="2019-03" db="EMBL/GenBank/DDBJ databases">
        <title>Single cell metagenomics reveals metabolic interactions within the superorganism composed of flagellate Streblomastix strix and complex community of Bacteroidetes bacteria on its surface.</title>
        <authorList>
            <person name="Treitli S.C."/>
            <person name="Kolisko M."/>
            <person name="Husnik F."/>
            <person name="Keeling P."/>
            <person name="Hampl V."/>
        </authorList>
    </citation>
    <scope>NUCLEOTIDE SEQUENCE [LARGE SCALE GENOMIC DNA]</scope>
    <source>
        <strain evidence="1">ST1C</strain>
    </source>
</reference>
<protein>
    <recommendedName>
        <fullName evidence="3">Reverse transcriptase RNase H-like domain-containing protein</fullName>
    </recommendedName>
</protein>
<evidence type="ECO:0000313" key="2">
    <source>
        <dbReference type="Proteomes" id="UP000324800"/>
    </source>
</evidence>
<proteinExistence type="predicted"/>